<dbReference type="Proteomes" id="UP001152798">
    <property type="component" value="Chromosome 4"/>
</dbReference>
<evidence type="ECO:0000313" key="1">
    <source>
        <dbReference type="EMBL" id="CAH1398870.1"/>
    </source>
</evidence>
<proteinExistence type="predicted"/>
<protein>
    <submittedName>
        <fullName evidence="1">Uncharacterized protein</fullName>
    </submittedName>
</protein>
<keyword evidence="2" id="KW-1185">Reference proteome</keyword>
<organism evidence="1 2">
    <name type="scientific">Nezara viridula</name>
    <name type="common">Southern green stink bug</name>
    <name type="synonym">Cimex viridulus</name>
    <dbReference type="NCBI Taxonomy" id="85310"/>
    <lineage>
        <taxon>Eukaryota</taxon>
        <taxon>Metazoa</taxon>
        <taxon>Ecdysozoa</taxon>
        <taxon>Arthropoda</taxon>
        <taxon>Hexapoda</taxon>
        <taxon>Insecta</taxon>
        <taxon>Pterygota</taxon>
        <taxon>Neoptera</taxon>
        <taxon>Paraneoptera</taxon>
        <taxon>Hemiptera</taxon>
        <taxon>Heteroptera</taxon>
        <taxon>Panheteroptera</taxon>
        <taxon>Pentatomomorpha</taxon>
        <taxon>Pentatomoidea</taxon>
        <taxon>Pentatomidae</taxon>
        <taxon>Pentatominae</taxon>
        <taxon>Nezara</taxon>
    </lineage>
</organism>
<sequence>MIQADSVELKVGQNYLEGIPKTKVPDPSEAMITKTFVRAEGESQLSNKVCRQIVNLYTASCPGKVVTHDDVQLRWIGSH</sequence>
<accession>A0A9P0HBE4</accession>
<reference evidence="1" key="1">
    <citation type="submission" date="2022-01" db="EMBL/GenBank/DDBJ databases">
        <authorList>
            <person name="King R."/>
        </authorList>
    </citation>
    <scope>NUCLEOTIDE SEQUENCE</scope>
</reference>
<name>A0A9P0HBE4_NEZVI</name>
<dbReference type="AlphaFoldDB" id="A0A9P0HBE4"/>
<dbReference type="EMBL" id="OV725080">
    <property type="protein sequence ID" value="CAH1398870.1"/>
    <property type="molecule type" value="Genomic_DNA"/>
</dbReference>
<gene>
    <name evidence="1" type="ORF">NEZAVI_LOCUS8440</name>
</gene>
<evidence type="ECO:0000313" key="2">
    <source>
        <dbReference type="Proteomes" id="UP001152798"/>
    </source>
</evidence>